<reference evidence="3" key="1">
    <citation type="submission" date="2016-10" db="EMBL/GenBank/DDBJ databases">
        <authorList>
            <person name="Varghese N."/>
            <person name="Submissions S."/>
        </authorList>
    </citation>
    <scope>NUCLEOTIDE SEQUENCE [LARGE SCALE GENOMIC DNA]</scope>
    <source>
        <strain evidence="3">S9</strain>
    </source>
</reference>
<proteinExistence type="predicted"/>
<dbReference type="EMBL" id="FOGT01000015">
    <property type="protein sequence ID" value="SES29908.1"/>
    <property type="molecule type" value="Genomic_DNA"/>
</dbReference>
<accession>A0A1H9X644</accession>
<evidence type="ECO:0000313" key="3">
    <source>
        <dbReference type="Proteomes" id="UP000198571"/>
    </source>
</evidence>
<dbReference type="EMBL" id="FOGT01000025">
    <property type="protein sequence ID" value="SES41337.1"/>
    <property type="molecule type" value="Genomic_DNA"/>
</dbReference>
<feature type="non-terminal residue" evidence="2">
    <location>
        <position position="1"/>
    </location>
</feature>
<dbReference type="AlphaFoldDB" id="A0A1H9X644"/>
<name>A0A1H9X644_9BACI</name>
<organism evidence="2 3">
    <name type="scientific">Salipaludibacillus aurantiacus</name>
    <dbReference type="NCBI Taxonomy" id="1601833"/>
    <lineage>
        <taxon>Bacteria</taxon>
        <taxon>Bacillati</taxon>
        <taxon>Bacillota</taxon>
        <taxon>Bacilli</taxon>
        <taxon>Bacillales</taxon>
        <taxon>Bacillaceae</taxon>
    </lineage>
</organism>
<evidence type="ECO:0000313" key="2">
    <source>
        <dbReference type="EMBL" id="SES41337.1"/>
    </source>
</evidence>
<sequence length="29" mass="3304">PSHLHSTIKLYLVTVYIEEEFGVQMIKGA</sequence>
<reference evidence="2" key="2">
    <citation type="submission" date="2016-10" db="EMBL/GenBank/DDBJ databases">
        <authorList>
            <person name="de Groot N.N."/>
        </authorList>
    </citation>
    <scope>NUCLEOTIDE SEQUENCE [LARGE SCALE GENOMIC DNA]</scope>
    <source>
        <strain evidence="2">S9</strain>
    </source>
</reference>
<protein>
    <submittedName>
        <fullName evidence="2">Uncharacterized protein</fullName>
    </submittedName>
</protein>
<gene>
    <name evidence="1" type="ORF">SAMN05518684_1151</name>
    <name evidence="2" type="ORF">SAMN05518684_12529</name>
</gene>
<keyword evidence="3" id="KW-1185">Reference proteome</keyword>
<dbReference type="Proteomes" id="UP000198571">
    <property type="component" value="Unassembled WGS sequence"/>
</dbReference>
<evidence type="ECO:0000313" key="1">
    <source>
        <dbReference type="EMBL" id="SES29908.1"/>
    </source>
</evidence>